<accession>A0ABT8ABI6</accession>
<dbReference type="PANTHER" id="PTHR30244">
    <property type="entry name" value="TRANSAMINASE"/>
    <property type="match status" value="1"/>
</dbReference>
<dbReference type="InterPro" id="IPR015424">
    <property type="entry name" value="PyrdxlP-dep_Trfase"/>
</dbReference>
<dbReference type="Proteomes" id="UP001529369">
    <property type="component" value="Unassembled WGS sequence"/>
</dbReference>
<dbReference type="InterPro" id="IPR015421">
    <property type="entry name" value="PyrdxlP-dep_Trfase_major"/>
</dbReference>
<dbReference type="EMBL" id="JAUFPN010000185">
    <property type="protein sequence ID" value="MDN3567126.1"/>
    <property type="molecule type" value="Genomic_DNA"/>
</dbReference>
<keyword evidence="4" id="KW-0808">Transferase</keyword>
<organism evidence="4 5">
    <name type="scientific">Paeniroseomonas aquatica</name>
    <dbReference type="NCBI Taxonomy" id="373043"/>
    <lineage>
        <taxon>Bacteria</taxon>
        <taxon>Pseudomonadati</taxon>
        <taxon>Pseudomonadota</taxon>
        <taxon>Alphaproteobacteria</taxon>
        <taxon>Acetobacterales</taxon>
        <taxon>Acetobacteraceae</taxon>
        <taxon>Paeniroseomonas</taxon>
    </lineage>
</organism>
<dbReference type="SUPFAM" id="SSF53383">
    <property type="entry name" value="PLP-dependent transferases"/>
    <property type="match status" value="1"/>
</dbReference>
<proteinExistence type="inferred from homology"/>
<comment type="similarity">
    <text evidence="2 3">Belongs to the DegT/DnrJ/EryC1 family.</text>
</comment>
<gene>
    <name evidence="4" type="ORF">QWZ14_22330</name>
</gene>
<evidence type="ECO:0000313" key="4">
    <source>
        <dbReference type="EMBL" id="MDN3567126.1"/>
    </source>
</evidence>
<dbReference type="Pfam" id="PF01041">
    <property type="entry name" value="DegT_DnrJ_EryC1"/>
    <property type="match status" value="1"/>
</dbReference>
<evidence type="ECO:0000256" key="3">
    <source>
        <dbReference type="RuleBase" id="RU004508"/>
    </source>
</evidence>
<dbReference type="Gene3D" id="3.40.640.10">
    <property type="entry name" value="Type I PLP-dependent aspartate aminotransferase-like (Major domain)"/>
    <property type="match status" value="1"/>
</dbReference>
<dbReference type="PANTHER" id="PTHR30244:SF9">
    <property type="entry name" value="PROTEIN RV3402C"/>
    <property type="match status" value="1"/>
</dbReference>
<dbReference type="GO" id="GO:0008483">
    <property type="term" value="F:transaminase activity"/>
    <property type="evidence" value="ECO:0007669"/>
    <property type="project" value="UniProtKB-KW"/>
</dbReference>
<evidence type="ECO:0000256" key="1">
    <source>
        <dbReference type="ARBA" id="ARBA00022898"/>
    </source>
</evidence>
<sequence length="359" mass="38594">MLRPSLPTIDRVLPFLRRIDETRIYSNQGPLWTAFRDGFARWLGLRAGVRGVHVVPTSSGTTAIEVALRLRAAAGRHLCLMPSFTFIASAHAVCNAGLTPFLVDVDAESLVLTPVLAERAMRRMAMPPAAVLVVSAFGAPPDVEAWEAFEREHGVPVVFDAAAAATSLRRIGRQPLCVSLHATKVFGIGEGGAVITTDRDMAARIESMIGFGFSGSSRQSDLRGGNYRISEYTAAMGLAVLAEVDAKEAALRRLGRDYAGALAGSCARLQQPSGGDWATMTFNVTLPRAELQTRLDRLDAGGVGWRRWWGLGTHRHAAFADLPRDDLSVTDDIAPRVIGLPFLVDLTPAQLARVAACLA</sequence>
<keyword evidence="4" id="KW-0032">Aminotransferase</keyword>
<evidence type="ECO:0000256" key="2">
    <source>
        <dbReference type="ARBA" id="ARBA00037999"/>
    </source>
</evidence>
<keyword evidence="1 3" id="KW-0663">Pyridoxal phosphate</keyword>
<reference evidence="5" key="1">
    <citation type="journal article" date="2019" name="Int. J. Syst. Evol. Microbiol.">
        <title>The Global Catalogue of Microorganisms (GCM) 10K type strain sequencing project: providing services to taxonomists for standard genome sequencing and annotation.</title>
        <authorList>
            <consortium name="The Broad Institute Genomics Platform"/>
            <consortium name="The Broad Institute Genome Sequencing Center for Infectious Disease"/>
            <person name="Wu L."/>
            <person name="Ma J."/>
        </authorList>
    </citation>
    <scope>NUCLEOTIDE SEQUENCE [LARGE SCALE GENOMIC DNA]</scope>
    <source>
        <strain evidence="5">CECT 7131</strain>
    </source>
</reference>
<dbReference type="RefSeq" id="WP_290319136.1">
    <property type="nucleotide sequence ID" value="NZ_JAUFPN010000185.1"/>
</dbReference>
<protein>
    <submittedName>
        <fullName evidence="4">DegT/DnrJ/EryC1/StrS family aminotransferase</fullName>
    </submittedName>
</protein>
<comment type="caution">
    <text evidence="4">The sequence shown here is derived from an EMBL/GenBank/DDBJ whole genome shotgun (WGS) entry which is preliminary data.</text>
</comment>
<dbReference type="PIRSF" id="PIRSF000390">
    <property type="entry name" value="PLP_StrS"/>
    <property type="match status" value="1"/>
</dbReference>
<evidence type="ECO:0000313" key="5">
    <source>
        <dbReference type="Proteomes" id="UP001529369"/>
    </source>
</evidence>
<keyword evidence="5" id="KW-1185">Reference proteome</keyword>
<name>A0ABT8ABI6_9PROT</name>
<dbReference type="InterPro" id="IPR000653">
    <property type="entry name" value="DegT/StrS_aminotransferase"/>
</dbReference>